<name>A0A2U7UAJ0_9VIRU</name>
<feature type="compositionally biased region" description="Acidic residues" evidence="1">
    <location>
        <begin position="189"/>
        <end position="212"/>
    </location>
</feature>
<organism evidence="2">
    <name type="scientific">Pandoravirus quercus</name>
    <dbReference type="NCBI Taxonomy" id="2107709"/>
    <lineage>
        <taxon>Viruses</taxon>
        <taxon>Pandoravirus</taxon>
    </lineage>
</organism>
<feature type="region of interest" description="Disordered" evidence="1">
    <location>
        <begin position="92"/>
        <end position="129"/>
    </location>
</feature>
<dbReference type="RefSeq" id="YP_009483723.1">
    <property type="nucleotide sequence ID" value="NC_037667.1"/>
</dbReference>
<dbReference type="KEGG" id="vg:36844595"/>
<feature type="compositionally biased region" description="Basic residues" evidence="1">
    <location>
        <begin position="324"/>
        <end position="335"/>
    </location>
</feature>
<feature type="compositionally biased region" description="Basic and acidic residues" evidence="1">
    <location>
        <begin position="178"/>
        <end position="188"/>
    </location>
</feature>
<dbReference type="EMBL" id="MG011689">
    <property type="protein sequence ID" value="AVK75454.1"/>
    <property type="molecule type" value="Genomic_DNA"/>
</dbReference>
<feature type="region of interest" description="Disordered" evidence="1">
    <location>
        <begin position="324"/>
        <end position="347"/>
    </location>
</feature>
<evidence type="ECO:0000256" key="1">
    <source>
        <dbReference type="SAM" id="MobiDB-lite"/>
    </source>
</evidence>
<accession>A0A2U7UAJ0</accession>
<evidence type="ECO:0000313" key="2">
    <source>
        <dbReference type="EMBL" id="AVK75454.1"/>
    </source>
</evidence>
<dbReference type="GeneID" id="36844595"/>
<dbReference type="Proteomes" id="UP000248852">
    <property type="component" value="Segment"/>
</dbReference>
<feature type="region of interest" description="Disordered" evidence="1">
    <location>
        <begin position="178"/>
        <end position="220"/>
    </location>
</feature>
<gene>
    <name evidence="2" type="ORF">pqer_cds_1032</name>
</gene>
<protein>
    <submittedName>
        <fullName evidence="2">Uncharacterized protein</fullName>
    </submittedName>
</protein>
<feature type="compositionally biased region" description="Basic residues" evidence="1">
    <location>
        <begin position="101"/>
        <end position="111"/>
    </location>
</feature>
<reference evidence="2" key="1">
    <citation type="journal article" date="2018" name="Nat. Commun.">
        <title>Diversity and evolution of the emerging Pandoraviridae family.</title>
        <authorList>
            <person name="Legendre M."/>
            <person name="Fabre E."/>
            <person name="Poirot O."/>
            <person name="Jeudy S."/>
            <person name="Lartigue A."/>
            <person name="Alempic J.M."/>
            <person name="Beucher L."/>
            <person name="Philippe N."/>
            <person name="Bertaux L."/>
            <person name="Christo-Foroux E."/>
            <person name="Labadie K."/>
            <person name="Coute Y."/>
            <person name="Abergel C."/>
            <person name="Claverie J.M."/>
        </authorList>
    </citation>
    <scope>NUCLEOTIDE SEQUENCE [LARGE SCALE GENOMIC DNA]</scope>
    <source>
        <strain evidence="2">Quercus</strain>
    </source>
</reference>
<sequence length="347" mass="38562">MNVGDVIVALVDVTTGRPRGTIALPCLDADDGTRYFFGPLLVRASGVKRAQSLYRKIRPMATRRIATDAEMAFVRRHRPDLWETVMHERHTQVEQEANKDTRRRLRRRRRAAERAIAASQQVDPSPPPVFVTPPRSLVLGKRTRVAPRRIVFRCAAGENGDDDARLLTGNGDAAEMRAETHDLHSDKDDDHDDRDEKEEDDDGDDGDYDADGAGDLVPLVPLSRSRSTPLAGAAAAVTADTIYLVEATSRLVEFLGSDIVAPDGATNNNNNDENNCVAPIPSRRGVKRAWEDILPAVAAWAAARDAVLVAWTDDGDKNIRLGARPHQRRRHRRKQERPMRALRPFVS</sequence>
<proteinExistence type="predicted"/>